<feature type="domain" description="PepSY" evidence="3">
    <location>
        <begin position="155"/>
        <end position="216"/>
    </location>
</feature>
<evidence type="ECO:0000313" key="4">
    <source>
        <dbReference type="EMBL" id="MBC8536488.1"/>
    </source>
</evidence>
<organism evidence="4 5">
    <name type="scientific">Feifania hominis</name>
    <dbReference type="NCBI Taxonomy" id="2763660"/>
    <lineage>
        <taxon>Bacteria</taxon>
        <taxon>Bacillati</taxon>
        <taxon>Bacillota</taxon>
        <taxon>Clostridia</taxon>
        <taxon>Eubacteriales</taxon>
        <taxon>Feifaniaceae</taxon>
        <taxon>Feifania</taxon>
    </lineage>
</organism>
<sequence>MRRTTGICALALAALLLFGGCAQQGGRMDYIGAQAAKTLALEAAGVSAAQAQFEAVDMDSRDGLDYYTIAFQAPDGQYTYSIDALTGTVIDSVTPLASQNGSTVTDADTFGETGSTVTDADTFQGSNSGGDTTPSQPVTPTTPQTGSQSSGNKTITADEAKKNALAHAGLKAADVTFVKSKLDWEDGRQVYEVEFYTADYREYDYEIDAVTGDVISFDYDAEGYTPPKTGGELTADEAKALALAQVPGAKTSDIREFEVDYDDGRLEYEGKIYYNGMEYEFEIDGYSGAIRSWEAEPIHD</sequence>
<dbReference type="Pfam" id="PF03413">
    <property type="entry name" value="PepSY"/>
    <property type="match status" value="2"/>
</dbReference>
<reference evidence="4" key="1">
    <citation type="submission" date="2020-08" db="EMBL/GenBank/DDBJ databases">
        <title>Genome public.</title>
        <authorList>
            <person name="Liu C."/>
            <person name="Sun Q."/>
        </authorList>
    </citation>
    <scope>NUCLEOTIDE SEQUENCE</scope>
    <source>
        <strain evidence="4">BX7</strain>
    </source>
</reference>
<feature type="compositionally biased region" description="Polar residues" evidence="1">
    <location>
        <begin position="97"/>
        <end position="131"/>
    </location>
</feature>
<proteinExistence type="predicted"/>
<feature type="chain" id="PRO_5038723170" evidence="2">
    <location>
        <begin position="25"/>
        <end position="300"/>
    </location>
</feature>
<gene>
    <name evidence="4" type="ORF">H8695_07305</name>
</gene>
<keyword evidence="5" id="KW-1185">Reference proteome</keyword>
<feature type="compositionally biased region" description="Low complexity" evidence="1">
    <location>
        <begin position="132"/>
        <end position="151"/>
    </location>
</feature>
<dbReference type="PROSITE" id="PS51257">
    <property type="entry name" value="PROKAR_LIPOPROTEIN"/>
    <property type="match status" value="1"/>
</dbReference>
<evidence type="ECO:0000259" key="3">
    <source>
        <dbReference type="Pfam" id="PF03413"/>
    </source>
</evidence>
<comment type="caution">
    <text evidence="4">The sequence shown here is derived from an EMBL/GenBank/DDBJ whole genome shotgun (WGS) entry which is preliminary data.</text>
</comment>
<feature type="domain" description="PepSY" evidence="3">
    <location>
        <begin position="233"/>
        <end position="293"/>
    </location>
</feature>
<keyword evidence="2" id="KW-0732">Signal</keyword>
<name>A0A926DE81_9FIRM</name>
<feature type="region of interest" description="Disordered" evidence="1">
    <location>
        <begin position="97"/>
        <end position="153"/>
    </location>
</feature>
<dbReference type="RefSeq" id="WP_249300332.1">
    <property type="nucleotide sequence ID" value="NZ_JACRSP010000003.1"/>
</dbReference>
<dbReference type="Proteomes" id="UP000620366">
    <property type="component" value="Unassembled WGS sequence"/>
</dbReference>
<accession>A0A926DE81</accession>
<dbReference type="Gene3D" id="3.10.450.40">
    <property type="match status" value="3"/>
</dbReference>
<evidence type="ECO:0000256" key="1">
    <source>
        <dbReference type="SAM" id="MobiDB-lite"/>
    </source>
</evidence>
<protein>
    <submittedName>
        <fullName evidence="4">PepSY domain-containing protein</fullName>
    </submittedName>
</protein>
<dbReference type="InterPro" id="IPR025711">
    <property type="entry name" value="PepSY"/>
</dbReference>
<evidence type="ECO:0000313" key="5">
    <source>
        <dbReference type="Proteomes" id="UP000620366"/>
    </source>
</evidence>
<evidence type="ECO:0000256" key="2">
    <source>
        <dbReference type="SAM" id="SignalP"/>
    </source>
</evidence>
<dbReference type="AlphaFoldDB" id="A0A926DE81"/>
<dbReference type="EMBL" id="JACRSP010000003">
    <property type="protein sequence ID" value="MBC8536488.1"/>
    <property type="molecule type" value="Genomic_DNA"/>
</dbReference>
<feature type="signal peptide" evidence="2">
    <location>
        <begin position="1"/>
        <end position="24"/>
    </location>
</feature>